<sequence length="563" mass="59275">MTTMRAGRRVAISAGSLAVLLGALDTYVVVTIMRDIMDSVGIPVNQLQRITWIVTMYLLGYIAAMPLLGRASDRFGRKLMLQVSLAGFIVGSVVTALAGHFGDFHMLIAGRTIQGVASGALLPITLALGADLWAQRNRAGVLGGIGAAQELGSVLGPLYGIFIVWLFHDWRDVFWINVPLTLIAMALIQFSLPAHDRSAEPEKIDLVGGFLLALALGLAVIGLYNPNPDGKQVLPSYGLPLVVGAIVATVAFFVWERFARTRLVEPAGVHFRPFLAALGASVCAGAALMVTLVNVELFGQGVLGKDQNQAAGMLLWFLIALPIGALAGGWIATRAGDWLVTFVGLCIAAVGYWLISLWRENLPDQEHNIFGLFSVPAMHADLLVAGLGLGLVIGPLSAATLRAVPAAQHGIASAAVVVARMTGMLIGVAALSAWGLYRFNQILAGLNAAIPPNATLIERAAAIAGQYQKAFALMYGDIFKVTVAICLIGALLGLLLIGARHRGVDEPEDVGEPVAVGHGGGSLPRHQAEQQVGSNLFDGVELPPQRVGDGRYPDVVDRGDGPA</sequence>
<evidence type="ECO:0000313" key="11">
    <source>
        <dbReference type="EMBL" id="GFG64551.1"/>
    </source>
</evidence>
<dbReference type="PANTHER" id="PTHR23501:SF191">
    <property type="entry name" value="VACUOLAR BASIC AMINO ACID TRANSPORTER 4"/>
    <property type="match status" value="1"/>
</dbReference>
<evidence type="ECO:0000256" key="9">
    <source>
        <dbReference type="SAM" id="Phobius"/>
    </source>
</evidence>
<keyword evidence="2" id="KW-0813">Transport</keyword>
<evidence type="ECO:0000256" key="4">
    <source>
        <dbReference type="ARBA" id="ARBA00022692"/>
    </source>
</evidence>
<gene>
    <name evidence="11" type="ORF">MKUB_20410</name>
</gene>
<feature type="transmembrane region" description="Helical" evidence="9">
    <location>
        <begin position="50"/>
        <end position="68"/>
    </location>
</feature>
<evidence type="ECO:0000313" key="12">
    <source>
        <dbReference type="Proteomes" id="UP000465306"/>
    </source>
</evidence>
<feature type="transmembrane region" description="Helical" evidence="9">
    <location>
        <begin position="411"/>
        <end position="437"/>
    </location>
</feature>
<dbReference type="CDD" id="cd17321">
    <property type="entry name" value="MFS_MMR_MDR_like"/>
    <property type="match status" value="1"/>
</dbReference>
<dbReference type="Gene3D" id="1.20.1720.10">
    <property type="entry name" value="Multidrug resistance protein D"/>
    <property type="match status" value="1"/>
</dbReference>
<organism evidence="11 12">
    <name type="scientific">Mycobacterium kubicae</name>
    <dbReference type="NCBI Taxonomy" id="120959"/>
    <lineage>
        <taxon>Bacteria</taxon>
        <taxon>Bacillati</taxon>
        <taxon>Actinomycetota</taxon>
        <taxon>Actinomycetes</taxon>
        <taxon>Mycobacteriales</taxon>
        <taxon>Mycobacteriaceae</taxon>
        <taxon>Mycobacterium</taxon>
        <taxon>Mycobacterium simiae complex</taxon>
    </lineage>
</organism>
<dbReference type="PANTHER" id="PTHR23501">
    <property type="entry name" value="MAJOR FACILITATOR SUPERFAMILY"/>
    <property type="match status" value="1"/>
</dbReference>
<feature type="transmembrane region" description="Helical" evidence="9">
    <location>
        <begin position="204"/>
        <end position="225"/>
    </location>
</feature>
<feature type="region of interest" description="Disordered" evidence="8">
    <location>
        <begin position="508"/>
        <end position="563"/>
    </location>
</feature>
<keyword evidence="5 9" id="KW-1133">Transmembrane helix</keyword>
<keyword evidence="6 9" id="KW-0472">Membrane</keyword>
<feature type="transmembrane region" description="Helical" evidence="9">
    <location>
        <begin position="237"/>
        <end position="255"/>
    </location>
</feature>
<dbReference type="PROSITE" id="PS50850">
    <property type="entry name" value="MFS"/>
    <property type="match status" value="1"/>
</dbReference>
<feature type="transmembrane region" description="Helical" evidence="9">
    <location>
        <begin position="338"/>
        <end position="358"/>
    </location>
</feature>
<evidence type="ECO:0000256" key="5">
    <source>
        <dbReference type="ARBA" id="ARBA00022989"/>
    </source>
</evidence>
<evidence type="ECO:0000256" key="1">
    <source>
        <dbReference type="ARBA" id="ARBA00004429"/>
    </source>
</evidence>
<dbReference type="Pfam" id="PF07690">
    <property type="entry name" value="MFS_1"/>
    <property type="match status" value="1"/>
</dbReference>
<feature type="transmembrane region" description="Helical" evidence="9">
    <location>
        <begin position="378"/>
        <end position="399"/>
    </location>
</feature>
<feature type="transmembrane region" description="Helical" evidence="9">
    <location>
        <begin position="275"/>
        <end position="293"/>
    </location>
</feature>
<feature type="transmembrane region" description="Helical" evidence="9">
    <location>
        <begin position="141"/>
        <end position="167"/>
    </location>
</feature>
<reference evidence="11 12" key="1">
    <citation type="journal article" date="2019" name="Emerg. Microbes Infect.">
        <title>Comprehensive subspecies identification of 175 nontuberculous mycobacteria species based on 7547 genomic profiles.</title>
        <authorList>
            <person name="Matsumoto Y."/>
            <person name="Kinjo T."/>
            <person name="Motooka D."/>
            <person name="Nabeya D."/>
            <person name="Jung N."/>
            <person name="Uechi K."/>
            <person name="Horii T."/>
            <person name="Iida T."/>
            <person name="Fujita J."/>
            <person name="Nakamura S."/>
        </authorList>
    </citation>
    <scope>NUCLEOTIDE SEQUENCE [LARGE SCALE GENOMIC DNA]</scope>
    <source>
        <strain evidence="11 12">JCM 13573</strain>
    </source>
</reference>
<feature type="transmembrane region" description="Helical" evidence="9">
    <location>
        <begin position="313"/>
        <end position="331"/>
    </location>
</feature>
<keyword evidence="4 9" id="KW-0812">Transmembrane</keyword>
<dbReference type="Proteomes" id="UP000465306">
    <property type="component" value="Unassembled WGS sequence"/>
</dbReference>
<evidence type="ECO:0000256" key="7">
    <source>
        <dbReference type="ARBA" id="ARBA00044273"/>
    </source>
</evidence>
<proteinExistence type="predicted"/>
<feature type="transmembrane region" description="Helical" evidence="9">
    <location>
        <begin position="173"/>
        <end position="192"/>
    </location>
</feature>
<feature type="transmembrane region" description="Helical" evidence="9">
    <location>
        <begin position="478"/>
        <end position="497"/>
    </location>
</feature>
<evidence type="ECO:0000256" key="3">
    <source>
        <dbReference type="ARBA" id="ARBA00022519"/>
    </source>
</evidence>
<comment type="caution">
    <text evidence="11">The sequence shown here is derived from an EMBL/GenBank/DDBJ whole genome shotgun (WGS) entry which is preliminary data.</text>
</comment>
<evidence type="ECO:0000256" key="2">
    <source>
        <dbReference type="ARBA" id="ARBA00022448"/>
    </source>
</evidence>
<feature type="compositionally biased region" description="Basic and acidic residues" evidence="8">
    <location>
        <begin position="548"/>
        <end position="563"/>
    </location>
</feature>
<dbReference type="InterPro" id="IPR005829">
    <property type="entry name" value="Sugar_transporter_CS"/>
</dbReference>
<evidence type="ECO:0000259" key="10">
    <source>
        <dbReference type="PROSITE" id="PS50850"/>
    </source>
</evidence>
<feature type="domain" description="Major facilitator superfamily (MFS) profile" evidence="10">
    <location>
        <begin position="11"/>
        <end position="501"/>
    </location>
</feature>
<feature type="transmembrane region" description="Helical" evidence="9">
    <location>
        <begin position="113"/>
        <end position="134"/>
    </location>
</feature>
<dbReference type="InterPro" id="IPR020846">
    <property type="entry name" value="MFS_dom"/>
</dbReference>
<keyword evidence="12" id="KW-1185">Reference proteome</keyword>
<dbReference type="SUPFAM" id="SSF103473">
    <property type="entry name" value="MFS general substrate transporter"/>
    <property type="match status" value="1"/>
</dbReference>
<dbReference type="InterPro" id="IPR036259">
    <property type="entry name" value="MFS_trans_sf"/>
</dbReference>
<name>A0ABQ1BLF5_9MYCO</name>
<keyword evidence="3" id="KW-0997">Cell inner membrane</keyword>
<dbReference type="Gene3D" id="1.20.1250.20">
    <property type="entry name" value="MFS general substrate transporter like domains"/>
    <property type="match status" value="1"/>
</dbReference>
<keyword evidence="3" id="KW-1003">Cell membrane</keyword>
<accession>A0ABQ1BLF5</accession>
<evidence type="ECO:0000256" key="8">
    <source>
        <dbReference type="SAM" id="MobiDB-lite"/>
    </source>
</evidence>
<dbReference type="InterPro" id="IPR011701">
    <property type="entry name" value="MFS"/>
</dbReference>
<feature type="transmembrane region" description="Helical" evidence="9">
    <location>
        <begin position="80"/>
        <end position="101"/>
    </location>
</feature>
<dbReference type="PROSITE" id="PS00216">
    <property type="entry name" value="SUGAR_TRANSPORT_1"/>
    <property type="match status" value="1"/>
</dbReference>
<comment type="subcellular location">
    <subcellularLocation>
        <location evidence="1">Cell inner membrane</location>
        <topology evidence="1">Multi-pass membrane protein</topology>
    </subcellularLocation>
</comment>
<evidence type="ECO:0000256" key="6">
    <source>
        <dbReference type="ARBA" id="ARBA00023136"/>
    </source>
</evidence>
<protein>
    <recommendedName>
        <fullName evidence="7">MFS-type drug efflux transporter P55</fullName>
    </recommendedName>
</protein>
<dbReference type="EMBL" id="BLKU01000003">
    <property type="protein sequence ID" value="GFG64551.1"/>
    <property type="molecule type" value="Genomic_DNA"/>
</dbReference>